<reference evidence="2" key="1">
    <citation type="submission" date="2013-12" db="EMBL/GenBank/DDBJ databases">
        <authorList>
            <person name="Omoto C.K."/>
            <person name="Sibley D."/>
            <person name="Venepally P."/>
            <person name="Hadjithomas M."/>
            <person name="Karamycheva S."/>
            <person name="Brunk B."/>
            <person name="Roos D."/>
            <person name="Caler E."/>
            <person name="Lorenzi H."/>
        </authorList>
    </citation>
    <scope>NUCLEOTIDE SEQUENCE</scope>
</reference>
<comment type="caution">
    <text evidence="2">The sequence shown here is derived from an EMBL/GenBank/DDBJ whole genome shotgun (WGS) entry which is preliminary data.</text>
</comment>
<accession>A0A023AYX1</accession>
<evidence type="ECO:0000313" key="2">
    <source>
        <dbReference type="EMBL" id="EZG43475.1"/>
    </source>
</evidence>
<feature type="compositionally biased region" description="Low complexity" evidence="1">
    <location>
        <begin position="198"/>
        <end position="227"/>
    </location>
</feature>
<proteinExistence type="predicted"/>
<dbReference type="VEuPathDB" id="CryptoDB:GNI_170660"/>
<evidence type="ECO:0000256" key="1">
    <source>
        <dbReference type="SAM" id="MobiDB-lite"/>
    </source>
</evidence>
<sequence length="535" mass="58324">MRGCGASQVEEVSSLGVALSASLLGCGDACLGLDSQGVFASKFSAARSQTEDKELGLPMAREGCVRLKFGLEHRLTPFAFVTIGLQCIDKLSEDPQLILRSTDQIQFRRNSTKVLVEIDPEDVRYTTSTAVGNRVCLMEQVLSKLATFVSSPYEDDPAYPIAITNLWKHYAGNTVFTTDLLGLGEEPTPSAPTPSAPTPSAQTPSAPRRSGPKSSAPRGSSARRSGPNPKLSVRSFSEPADAETQALERIKTKFMLAYKLLDPTEEYKAMHWRGVCRPPLGLNSLHQVAVVPQGGGLEMGGVGIPDFQARGLQMAISGALGHELGVRGELCADCQPRTKVDLRTPAWLRTITAAAAPEWSVRDSDGKEKGRTWFQVAYAASEQVRADAESLGLGTVIIPFSHVWKPWKIECVGEACVTHELQLQLKHGCLVQLRDLLQTHRLTSNVANSLVRQLRQRLKHVGSCCCIGSYAQVFVSLEQRCPRLTALQRVDETKLRIVLTPECMQAESKEQATLITDQFIQTFKADAGYFDGPLS</sequence>
<dbReference type="GeneID" id="22915836"/>
<dbReference type="EMBL" id="AFNH02001279">
    <property type="protein sequence ID" value="EZG43475.1"/>
    <property type="molecule type" value="Genomic_DNA"/>
</dbReference>
<evidence type="ECO:0000313" key="3">
    <source>
        <dbReference type="Proteomes" id="UP000019763"/>
    </source>
</evidence>
<feature type="region of interest" description="Disordered" evidence="1">
    <location>
        <begin position="181"/>
        <end position="242"/>
    </location>
</feature>
<dbReference type="Proteomes" id="UP000019763">
    <property type="component" value="Unassembled WGS sequence"/>
</dbReference>
<dbReference type="PROSITE" id="PS51257">
    <property type="entry name" value="PROKAR_LIPOPROTEIN"/>
    <property type="match status" value="1"/>
</dbReference>
<gene>
    <name evidence="2" type="ORF">GNI_170660</name>
</gene>
<organism evidence="2 3">
    <name type="scientific">Gregarina niphandrodes</name>
    <name type="common">Septate eugregarine</name>
    <dbReference type="NCBI Taxonomy" id="110365"/>
    <lineage>
        <taxon>Eukaryota</taxon>
        <taxon>Sar</taxon>
        <taxon>Alveolata</taxon>
        <taxon>Apicomplexa</taxon>
        <taxon>Conoidasida</taxon>
        <taxon>Gregarinasina</taxon>
        <taxon>Eugregarinorida</taxon>
        <taxon>Gregarinidae</taxon>
        <taxon>Gregarina</taxon>
    </lineage>
</organism>
<dbReference type="RefSeq" id="XP_011133293.1">
    <property type="nucleotide sequence ID" value="XM_011134991.1"/>
</dbReference>
<protein>
    <submittedName>
        <fullName evidence="2">Uncharacterized protein</fullName>
    </submittedName>
</protein>
<keyword evidence="3" id="KW-1185">Reference proteome</keyword>
<dbReference type="AlphaFoldDB" id="A0A023AYX1"/>
<name>A0A023AYX1_GRENI</name>